<dbReference type="PROSITE" id="PS50977">
    <property type="entry name" value="HTH_TETR_2"/>
    <property type="match status" value="1"/>
</dbReference>
<dbReference type="InterPro" id="IPR009057">
    <property type="entry name" value="Homeodomain-like_sf"/>
</dbReference>
<dbReference type="PANTHER" id="PTHR43479:SF11">
    <property type="entry name" value="ACREF_ENVCD OPERON REPRESSOR-RELATED"/>
    <property type="match status" value="1"/>
</dbReference>
<dbReference type="GO" id="GO:0003677">
    <property type="term" value="F:DNA binding"/>
    <property type="evidence" value="ECO:0007669"/>
    <property type="project" value="UniProtKB-UniRule"/>
</dbReference>
<proteinExistence type="predicted"/>
<reference evidence="4 5" key="1">
    <citation type="submission" date="2016-10" db="EMBL/GenBank/DDBJ databases">
        <authorList>
            <person name="de Groot N.N."/>
        </authorList>
    </citation>
    <scope>NUCLEOTIDE SEQUENCE [LARGE SCALE GENOMIC DNA]</scope>
    <source>
        <strain evidence="4 5">CGMCC 1.12333</strain>
    </source>
</reference>
<feature type="domain" description="HTH tetR-type" evidence="3">
    <location>
        <begin position="4"/>
        <end position="64"/>
    </location>
</feature>
<feature type="DNA-binding region" description="H-T-H motif" evidence="2">
    <location>
        <begin position="27"/>
        <end position="46"/>
    </location>
</feature>
<dbReference type="SUPFAM" id="SSF46689">
    <property type="entry name" value="Homeodomain-like"/>
    <property type="match status" value="1"/>
</dbReference>
<dbReference type="OrthoDB" id="9789566at2"/>
<sequence>MKDQSVREHILETSKKVFQQLGYEKVTMDDVAKASGKGRSTLYYYFKNKGDVFEAVVSDEYYKMISKAKAAVNKSNSINENLLHYTEVKLKILIELATTYDRILIDIKKNEAILSKIHLNVRNEDIVLIEECLLWAIEKEEITPVSTSDIEFLALAIVTATSSIEREIFLYETIKNDMLKRLQWITQLIIKGLQH</sequence>
<dbReference type="InterPro" id="IPR001647">
    <property type="entry name" value="HTH_TetR"/>
</dbReference>
<gene>
    <name evidence="4" type="ORF">SAMN05216480_104130</name>
</gene>
<dbReference type="Gene3D" id="1.10.357.10">
    <property type="entry name" value="Tetracycline Repressor, domain 2"/>
    <property type="match status" value="1"/>
</dbReference>
<dbReference type="Pfam" id="PF00440">
    <property type="entry name" value="TetR_N"/>
    <property type="match status" value="1"/>
</dbReference>
<dbReference type="RefSeq" id="WP_093024593.1">
    <property type="nucleotide sequence ID" value="NZ_FPBK01000004.1"/>
</dbReference>
<accession>A0A1I7GDK9</accession>
<name>A0A1I7GDK9_9FLAO</name>
<organism evidence="4 5">
    <name type="scientific">Pustulibacterium marinum</name>
    <dbReference type="NCBI Taxonomy" id="1224947"/>
    <lineage>
        <taxon>Bacteria</taxon>
        <taxon>Pseudomonadati</taxon>
        <taxon>Bacteroidota</taxon>
        <taxon>Flavobacteriia</taxon>
        <taxon>Flavobacteriales</taxon>
        <taxon>Flavobacteriaceae</taxon>
        <taxon>Pustulibacterium</taxon>
    </lineage>
</organism>
<evidence type="ECO:0000259" key="3">
    <source>
        <dbReference type="PROSITE" id="PS50977"/>
    </source>
</evidence>
<dbReference type="AlphaFoldDB" id="A0A1I7GDK9"/>
<evidence type="ECO:0000256" key="2">
    <source>
        <dbReference type="PROSITE-ProRule" id="PRU00335"/>
    </source>
</evidence>
<dbReference type="Gene3D" id="1.10.10.60">
    <property type="entry name" value="Homeodomain-like"/>
    <property type="match status" value="1"/>
</dbReference>
<protein>
    <submittedName>
        <fullName evidence="4">Transcriptional regulator, TetR family</fullName>
    </submittedName>
</protein>
<dbReference type="InterPro" id="IPR050624">
    <property type="entry name" value="HTH-type_Tx_Regulator"/>
</dbReference>
<dbReference type="PRINTS" id="PR00455">
    <property type="entry name" value="HTHTETR"/>
</dbReference>
<keyword evidence="5" id="KW-1185">Reference proteome</keyword>
<evidence type="ECO:0000256" key="1">
    <source>
        <dbReference type="ARBA" id="ARBA00023125"/>
    </source>
</evidence>
<dbReference type="PANTHER" id="PTHR43479">
    <property type="entry name" value="ACREF/ENVCD OPERON REPRESSOR-RELATED"/>
    <property type="match status" value="1"/>
</dbReference>
<keyword evidence="1 2" id="KW-0238">DNA-binding</keyword>
<dbReference type="STRING" id="1224947.SAMN05216480_104130"/>
<evidence type="ECO:0000313" key="4">
    <source>
        <dbReference type="EMBL" id="SFU46530.1"/>
    </source>
</evidence>
<dbReference type="EMBL" id="FPBK01000004">
    <property type="protein sequence ID" value="SFU46530.1"/>
    <property type="molecule type" value="Genomic_DNA"/>
</dbReference>
<evidence type="ECO:0000313" key="5">
    <source>
        <dbReference type="Proteomes" id="UP000199138"/>
    </source>
</evidence>
<dbReference type="Proteomes" id="UP000199138">
    <property type="component" value="Unassembled WGS sequence"/>
</dbReference>